<feature type="transmembrane region" description="Helical" evidence="1">
    <location>
        <begin position="362"/>
        <end position="380"/>
    </location>
</feature>
<accession>A0ABV4AV44</accession>
<feature type="transmembrane region" description="Helical" evidence="1">
    <location>
        <begin position="141"/>
        <end position="157"/>
    </location>
</feature>
<feature type="transmembrane region" description="Helical" evidence="1">
    <location>
        <begin position="169"/>
        <end position="197"/>
    </location>
</feature>
<protein>
    <submittedName>
        <fullName evidence="2">Uncharacterized protein</fullName>
    </submittedName>
</protein>
<feature type="transmembrane region" description="Helical" evidence="1">
    <location>
        <begin position="336"/>
        <end position="355"/>
    </location>
</feature>
<keyword evidence="1" id="KW-0472">Membrane</keyword>
<dbReference type="Proteomes" id="UP001562159">
    <property type="component" value="Unassembled WGS sequence"/>
</dbReference>
<reference evidence="2 3" key="1">
    <citation type="submission" date="2024-07" db="EMBL/GenBank/DDBJ databases">
        <title>Molecular mechanisms and environmental adaptations of flagellar loss and biofilm growth of Rhodanobacter under environmental stress.</title>
        <authorList>
            <person name="Chen M."/>
        </authorList>
    </citation>
    <scope>NUCLEOTIDE SEQUENCE [LARGE SCALE GENOMIC DNA]</scope>
    <source>
        <strain evidence="2 3">RS22</strain>
    </source>
</reference>
<comment type="caution">
    <text evidence="2">The sequence shown here is derived from an EMBL/GenBank/DDBJ whole genome shotgun (WGS) entry which is preliminary data.</text>
</comment>
<gene>
    <name evidence="2" type="ORF">AB7878_12630</name>
</gene>
<keyword evidence="3" id="KW-1185">Reference proteome</keyword>
<feature type="transmembrane region" description="Helical" evidence="1">
    <location>
        <begin position="114"/>
        <end position="134"/>
    </location>
</feature>
<feature type="transmembrane region" description="Helical" evidence="1">
    <location>
        <begin position="261"/>
        <end position="287"/>
    </location>
</feature>
<feature type="transmembrane region" description="Helical" evidence="1">
    <location>
        <begin position="89"/>
        <end position="108"/>
    </location>
</feature>
<keyword evidence="1" id="KW-1133">Transmembrane helix</keyword>
<feature type="transmembrane region" description="Helical" evidence="1">
    <location>
        <begin position="48"/>
        <end position="68"/>
    </location>
</feature>
<proteinExistence type="predicted"/>
<feature type="transmembrane region" description="Helical" evidence="1">
    <location>
        <begin position="299"/>
        <end position="316"/>
    </location>
</feature>
<sequence length="429" mass="47263">MNHFASKTVTSKRSALPLLYLLIVLLLACKSPDALSNAQFWAEDGTVFFAQQFGHALPQILVTYAGYLHAIPRLVAWCAQIAPYQHAPLLFNVFAILIDAAAILYFAYRMGTFVPLWITISIFALTPSGGEIFGTLTNVQWFLQFALFAAALLPQRLEERRFLPPWLAITLPTLVALTGPFSTLIAVVALPLAALAWMKGRMGWKCLAPAQEWWVQLDKRALGAVVAGGLIQALVMAFIGQRQPHGPFELSLAKQNVLQGFQYHTFGEILFSPSVATLFFVCLLLFLVRSAWRSDTAGIVPVALMLIFALLQIVSSAHAGPNENLISTTIIWSDRYFFFAKIAFWLCIACTLCNLDHSEGNSFAPVVLVLLILVAVLHPGDMRRVPLPDLNWAQESRALRGAGTSGPVSIPINPVPWRITVTPKEDTSH</sequence>
<dbReference type="PROSITE" id="PS51257">
    <property type="entry name" value="PROKAR_LIPOPROTEIN"/>
    <property type="match status" value="1"/>
</dbReference>
<dbReference type="EMBL" id="JBGBPY010000001">
    <property type="protein sequence ID" value="MEY2183264.1"/>
    <property type="molecule type" value="Genomic_DNA"/>
</dbReference>
<keyword evidence="1" id="KW-0812">Transmembrane</keyword>
<evidence type="ECO:0000313" key="2">
    <source>
        <dbReference type="EMBL" id="MEY2183264.1"/>
    </source>
</evidence>
<organism evidence="2 3">
    <name type="scientific">Rhodanobacter humi</name>
    <dbReference type="NCBI Taxonomy" id="1888173"/>
    <lineage>
        <taxon>Bacteria</taxon>
        <taxon>Pseudomonadati</taxon>
        <taxon>Pseudomonadota</taxon>
        <taxon>Gammaproteobacteria</taxon>
        <taxon>Lysobacterales</taxon>
        <taxon>Rhodanobacteraceae</taxon>
        <taxon>Rhodanobacter</taxon>
    </lineage>
</organism>
<evidence type="ECO:0000313" key="3">
    <source>
        <dbReference type="Proteomes" id="UP001562159"/>
    </source>
</evidence>
<name>A0ABV4AV44_9GAMM</name>
<evidence type="ECO:0000256" key="1">
    <source>
        <dbReference type="SAM" id="Phobius"/>
    </source>
</evidence>
<feature type="transmembrane region" description="Helical" evidence="1">
    <location>
        <begin position="221"/>
        <end position="241"/>
    </location>
</feature>